<reference evidence="6" key="1">
    <citation type="journal article" date="2019" name="Int. J. Syst. Evol. Microbiol.">
        <title>The Global Catalogue of Microorganisms (GCM) 10K type strain sequencing project: providing services to taxonomists for standard genome sequencing and annotation.</title>
        <authorList>
            <consortium name="The Broad Institute Genomics Platform"/>
            <consortium name="The Broad Institute Genome Sequencing Center for Infectious Disease"/>
            <person name="Wu L."/>
            <person name="Ma J."/>
        </authorList>
    </citation>
    <scope>NUCLEOTIDE SEQUENCE [LARGE SCALE GENOMIC DNA]</scope>
    <source>
        <strain evidence="6">CGMCC 1.15277</strain>
    </source>
</reference>
<dbReference type="InterPro" id="IPR015813">
    <property type="entry name" value="Pyrv/PenolPyrv_kinase-like_dom"/>
</dbReference>
<dbReference type="InterPro" id="IPR040442">
    <property type="entry name" value="Pyrv_kinase-like_dom_sf"/>
</dbReference>
<dbReference type="SUPFAM" id="SSF51621">
    <property type="entry name" value="Phosphoenolpyruvate/pyruvate domain"/>
    <property type="match status" value="1"/>
</dbReference>
<keyword evidence="6" id="KW-1185">Reference proteome</keyword>
<comment type="cofactor">
    <cofactor evidence="1">
        <name>Mg(2+)</name>
        <dbReference type="ChEBI" id="CHEBI:18420"/>
    </cofactor>
</comment>
<accession>A0ABW1X2M3</accession>
<name>A0ABW1X2M3_9ACTN</name>
<dbReference type="EMBL" id="JBHSUA010000020">
    <property type="protein sequence ID" value="MFC6397477.1"/>
    <property type="molecule type" value="Genomic_DNA"/>
</dbReference>
<dbReference type="Pfam" id="PF03328">
    <property type="entry name" value="HpcH_HpaI"/>
    <property type="match status" value="1"/>
</dbReference>
<evidence type="ECO:0000259" key="4">
    <source>
        <dbReference type="Pfam" id="PF03328"/>
    </source>
</evidence>
<dbReference type="Gene3D" id="3.20.20.60">
    <property type="entry name" value="Phosphoenolpyruvate-binding domains"/>
    <property type="match status" value="1"/>
</dbReference>
<dbReference type="RefSeq" id="WP_343885771.1">
    <property type="nucleotide sequence ID" value="NZ_BAAAKI010000010.1"/>
</dbReference>
<keyword evidence="5" id="KW-0456">Lyase</keyword>
<sequence>MSETTSGRPLRARRTVLAVPGSSDRFIAKSRTQPVDALFLDLEDAVAPPAKEEARSRIVEALRADEGWLAPTVTYRVNDWSTPWTTRDVLEVVIPAGDRINAMVLPKVTSAAQVVALDLLVTQAEQEAGWEVGRIGFELQIEEARGLLHVAEIAAASPRTETLVYGPGDFMASMGMATLNVGSQPPGYVGDAFHHVQMSILVAARAHGLQAIDGPFVGIRDIDGFRTSASSSAALGYDGKWVLHPDQVAVGNDVFSPPAADVERARRIVQAYAHATSSGGGATGAIVVDDEMVDVAGLRVAEAILAKAGDH</sequence>
<dbReference type="PANTHER" id="PTHR32308:SF10">
    <property type="entry name" value="CITRATE LYASE SUBUNIT BETA"/>
    <property type="match status" value="1"/>
</dbReference>
<comment type="caution">
    <text evidence="5">The sequence shown here is derived from an EMBL/GenBank/DDBJ whole genome shotgun (WGS) entry which is preliminary data.</text>
</comment>
<protein>
    <submittedName>
        <fullName evidence="5">HpcH/HpaI aldolase/citrate lyase family protein</fullName>
    </submittedName>
</protein>
<evidence type="ECO:0000256" key="1">
    <source>
        <dbReference type="ARBA" id="ARBA00001946"/>
    </source>
</evidence>
<organism evidence="5 6">
    <name type="scientific">Luteococcus sanguinis</name>
    <dbReference type="NCBI Taxonomy" id="174038"/>
    <lineage>
        <taxon>Bacteria</taxon>
        <taxon>Bacillati</taxon>
        <taxon>Actinomycetota</taxon>
        <taxon>Actinomycetes</taxon>
        <taxon>Propionibacteriales</taxon>
        <taxon>Propionibacteriaceae</taxon>
        <taxon>Luteococcus</taxon>
    </lineage>
</organism>
<dbReference type="InterPro" id="IPR005000">
    <property type="entry name" value="Aldolase/citrate-lyase_domain"/>
</dbReference>
<evidence type="ECO:0000256" key="2">
    <source>
        <dbReference type="ARBA" id="ARBA00022723"/>
    </source>
</evidence>
<keyword evidence="3" id="KW-0460">Magnesium</keyword>
<dbReference type="GO" id="GO:0016829">
    <property type="term" value="F:lyase activity"/>
    <property type="evidence" value="ECO:0007669"/>
    <property type="project" value="UniProtKB-KW"/>
</dbReference>
<dbReference type="PANTHER" id="PTHR32308">
    <property type="entry name" value="LYASE BETA SUBUNIT, PUTATIVE (AFU_ORTHOLOGUE AFUA_4G13030)-RELATED"/>
    <property type="match status" value="1"/>
</dbReference>
<keyword evidence="2" id="KW-0479">Metal-binding</keyword>
<dbReference type="PIRSF" id="PIRSF015582">
    <property type="entry name" value="Cit_lyase_B"/>
    <property type="match status" value="1"/>
</dbReference>
<dbReference type="Proteomes" id="UP001596266">
    <property type="component" value="Unassembled WGS sequence"/>
</dbReference>
<proteinExistence type="predicted"/>
<evidence type="ECO:0000256" key="3">
    <source>
        <dbReference type="ARBA" id="ARBA00022842"/>
    </source>
</evidence>
<dbReference type="InterPro" id="IPR011206">
    <property type="entry name" value="Citrate_lyase_beta/mcl1/mcl2"/>
</dbReference>
<gene>
    <name evidence="5" type="ORF">ACFP57_10860</name>
</gene>
<evidence type="ECO:0000313" key="6">
    <source>
        <dbReference type="Proteomes" id="UP001596266"/>
    </source>
</evidence>
<feature type="domain" description="HpcH/HpaI aldolase/citrate lyase" evidence="4">
    <location>
        <begin position="14"/>
        <end position="245"/>
    </location>
</feature>
<evidence type="ECO:0000313" key="5">
    <source>
        <dbReference type="EMBL" id="MFC6397477.1"/>
    </source>
</evidence>